<evidence type="ECO:0000259" key="2">
    <source>
        <dbReference type="PROSITE" id="PS50883"/>
    </source>
</evidence>
<dbReference type="InterPro" id="IPR000014">
    <property type="entry name" value="PAS"/>
</dbReference>
<dbReference type="CDD" id="cd00130">
    <property type="entry name" value="PAS"/>
    <property type="match status" value="1"/>
</dbReference>
<dbReference type="RefSeq" id="WP_126621627.1">
    <property type="nucleotide sequence ID" value="NZ_JBDNZH010000046.1"/>
</dbReference>
<dbReference type="KEGG" id="aot:AcetOri_orf00177p"/>
<dbReference type="Pfam" id="PF00563">
    <property type="entry name" value="EAL"/>
    <property type="match status" value="1"/>
</dbReference>
<dbReference type="InterPro" id="IPR035965">
    <property type="entry name" value="PAS-like_dom_sf"/>
</dbReference>
<feature type="domain" description="PAS" evidence="1">
    <location>
        <begin position="324"/>
        <end position="394"/>
    </location>
</feature>
<dbReference type="PROSITE" id="PS50112">
    <property type="entry name" value="PAS"/>
    <property type="match status" value="1"/>
</dbReference>
<evidence type="ECO:0000313" key="4">
    <source>
        <dbReference type="Proteomes" id="UP000270034"/>
    </source>
</evidence>
<dbReference type="InterPro" id="IPR052155">
    <property type="entry name" value="Biofilm_reg_signaling"/>
</dbReference>
<dbReference type="Gene3D" id="3.30.450.20">
    <property type="entry name" value="PAS domain"/>
    <property type="match status" value="1"/>
</dbReference>
<keyword evidence="3" id="KW-0614">Plasmid</keyword>
<dbReference type="InterPro" id="IPR013656">
    <property type="entry name" value="PAS_4"/>
</dbReference>
<organism evidence="3 4">
    <name type="scientific">Acetobacter orientalis</name>
    <dbReference type="NCBI Taxonomy" id="146474"/>
    <lineage>
        <taxon>Bacteria</taxon>
        <taxon>Pseudomonadati</taxon>
        <taxon>Pseudomonadota</taxon>
        <taxon>Alphaproteobacteria</taxon>
        <taxon>Acetobacterales</taxon>
        <taxon>Acetobacteraceae</taxon>
        <taxon>Acetobacter</taxon>
    </lineage>
</organism>
<dbReference type="AlphaFoldDB" id="A0A2Z5ZM58"/>
<dbReference type="SMART" id="SM00091">
    <property type="entry name" value="PAS"/>
    <property type="match status" value="1"/>
</dbReference>
<evidence type="ECO:0000313" key="3">
    <source>
        <dbReference type="EMBL" id="BBC81814.1"/>
    </source>
</evidence>
<evidence type="ECO:0000259" key="1">
    <source>
        <dbReference type="PROSITE" id="PS50112"/>
    </source>
</evidence>
<accession>A0A2Z5ZM58</accession>
<dbReference type="SUPFAM" id="SSF55785">
    <property type="entry name" value="PYP-like sensor domain (PAS domain)"/>
    <property type="match status" value="1"/>
</dbReference>
<proteinExistence type="predicted"/>
<dbReference type="NCBIfam" id="TIGR00229">
    <property type="entry name" value="sensory_box"/>
    <property type="match status" value="1"/>
</dbReference>
<dbReference type="CDD" id="cd01948">
    <property type="entry name" value="EAL"/>
    <property type="match status" value="1"/>
</dbReference>
<dbReference type="InterPro" id="IPR035919">
    <property type="entry name" value="EAL_sf"/>
</dbReference>
<gene>
    <name evidence="3" type="ORF">AcetOrient_orf00177p</name>
</gene>
<dbReference type="Pfam" id="PF08448">
    <property type="entry name" value="PAS_4"/>
    <property type="match status" value="1"/>
</dbReference>
<dbReference type="PANTHER" id="PTHR44757:SF2">
    <property type="entry name" value="BIOFILM ARCHITECTURE MAINTENANCE PROTEIN MBAA"/>
    <property type="match status" value="1"/>
</dbReference>
<dbReference type="SUPFAM" id="SSF141868">
    <property type="entry name" value="EAL domain-like"/>
    <property type="match status" value="1"/>
</dbReference>
<dbReference type="PROSITE" id="PS50883">
    <property type="entry name" value="EAL"/>
    <property type="match status" value="1"/>
</dbReference>
<sequence length="445" mass="49600">MTRRLKSNSLKETQDTSVRYSQILCGRCVRLLWRQIKIFQMGYEEFLLTVDHSVFRIDSALEEKLREAILRGEIWPSFQPLVELKSEAIIGFEVLARWTTSQQEAVAPSVFIPLAEKCGLLDLLTQNLVRDACLQAREWAGDFILAINLSPGQFRDVDLNQKIQKTIRSTDFPFERVHIEITEGALLGNDKSVQSNISALKSVGMGIALDDFGTGFASLTQLHMFPFDKLKIDMSFVRNITSDSCSRKIVASTIALGQSLGMTVVAEGVETREQAGMLRRLGCNIGQGWLFGKAVCAAQASDIITHHRQTSLARNHYTAPSFQRAHELETLYKSAPVGFCFLDDELVYARVNARFASMFNLSPEDMIGRTSDTFMPAMEAACVTADLKRVLAGETIIKHAYKPLNSDRSFYVVNHRVDDDDGRAIGISVTSIDVTVLRQSGSVLS</sequence>
<dbReference type="EMBL" id="AP018516">
    <property type="protein sequence ID" value="BBC81814.1"/>
    <property type="molecule type" value="Genomic_DNA"/>
</dbReference>
<dbReference type="SMART" id="SM00052">
    <property type="entry name" value="EAL"/>
    <property type="match status" value="1"/>
</dbReference>
<dbReference type="PANTHER" id="PTHR44757">
    <property type="entry name" value="DIGUANYLATE CYCLASE DGCP"/>
    <property type="match status" value="1"/>
</dbReference>
<dbReference type="Gene3D" id="3.20.20.450">
    <property type="entry name" value="EAL domain"/>
    <property type="match status" value="1"/>
</dbReference>
<name>A0A2Z5ZM58_9PROT</name>
<geneLocation type="plasmid" evidence="4">
    <name>paof1 fan1 dna</name>
</geneLocation>
<dbReference type="InterPro" id="IPR001633">
    <property type="entry name" value="EAL_dom"/>
</dbReference>
<protein>
    <submittedName>
        <fullName evidence="3">Diguanylate cyclase</fullName>
    </submittedName>
</protein>
<reference evidence="3 4" key="1">
    <citation type="submission" date="2018-02" db="EMBL/GenBank/DDBJ databases">
        <title>Acetobacter orientalis genome.</title>
        <authorList>
            <person name="Nakashima N."/>
            <person name="Tamura T."/>
        </authorList>
    </citation>
    <scope>NUCLEOTIDE SEQUENCE [LARGE SCALE GENOMIC DNA]</scope>
    <source>
        <strain evidence="3 4">FAN1</strain>
        <plasmid evidence="4">paof1 fan1 dna</plasmid>
    </source>
</reference>
<feature type="domain" description="EAL" evidence="2">
    <location>
        <begin position="58"/>
        <end position="308"/>
    </location>
</feature>
<dbReference type="Proteomes" id="UP000270034">
    <property type="component" value="Plasmid pAOF1"/>
</dbReference>